<dbReference type="EC" id="3.4.-.-" evidence="3"/>
<sequence>MMSINRDVLQESLDPGLRVRPRVRWGVLTYFHYIAVFYAIFVLNGVDYMRIAENEQTLLLWAVAPISGGAVLTITMVTIYGWWRPSLVEKRRLSRWTMILPIIMMVIAIVNMLIADFTHITPLMWLYLIISCILVGLNEETVHRGQLIVALRSRFGETGVWLLSTAMFSAFHLPNFFLGVGASAALLQLMSTFGLGSIFYLVRRSTGSLVFAMLLHGLWDFSIFTTNGSSSFPIAGVLAPLLAIAAAITVPIILRREKRRDSAESVSQPIG</sequence>
<dbReference type="GO" id="GO:0016787">
    <property type="term" value="F:hydrolase activity"/>
    <property type="evidence" value="ECO:0007669"/>
    <property type="project" value="UniProtKB-KW"/>
</dbReference>
<evidence type="ECO:0000259" key="2">
    <source>
        <dbReference type="Pfam" id="PF02517"/>
    </source>
</evidence>
<proteinExistence type="predicted"/>
<gene>
    <name evidence="3" type="ORF">WMW72_16335</name>
</gene>
<feature type="transmembrane region" description="Helical" evidence="1">
    <location>
        <begin position="184"/>
        <end position="202"/>
    </location>
</feature>
<organism evidence="3 4">
    <name type="scientific">Paenibacillus filicis</name>
    <dbReference type="NCBI Taxonomy" id="669464"/>
    <lineage>
        <taxon>Bacteria</taxon>
        <taxon>Bacillati</taxon>
        <taxon>Bacillota</taxon>
        <taxon>Bacilli</taxon>
        <taxon>Bacillales</taxon>
        <taxon>Paenibacillaceae</taxon>
        <taxon>Paenibacillus</taxon>
    </lineage>
</organism>
<feature type="transmembrane region" description="Helical" evidence="1">
    <location>
        <begin position="27"/>
        <end position="46"/>
    </location>
</feature>
<evidence type="ECO:0000313" key="3">
    <source>
        <dbReference type="EMBL" id="MEK8129475.1"/>
    </source>
</evidence>
<keyword evidence="3" id="KW-0378">Hydrolase</keyword>
<keyword evidence="1" id="KW-0472">Membrane</keyword>
<keyword evidence="1" id="KW-0812">Transmembrane</keyword>
<protein>
    <submittedName>
        <fullName evidence="3">CPBP family intramembrane glutamic endopeptidase</fullName>
        <ecNumber evidence="3">3.4.-.-</ecNumber>
    </submittedName>
</protein>
<feature type="transmembrane region" description="Helical" evidence="1">
    <location>
        <begin position="158"/>
        <end position="178"/>
    </location>
</feature>
<feature type="transmembrane region" description="Helical" evidence="1">
    <location>
        <begin position="58"/>
        <end position="83"/>
    </location>
</feature>
<comment type="caution">
    <text evidence="3">The sequence shown here is derived from an EMBL/GenBank/DDBJ whole genome shotgun (WGS) entry which is preliminary data.</text>
</comment>
<evidence type="ECO:0000313" key="4">
    <source>
        <dbReference type="Proteomes" id="UP001469365"/>
    </source>
</evidence>
<feature type="transmembrane region" description="Helical" evidence="1">
    <location>
        <begin position="95"/>
        <end position="114"/>
    </location>
</feature>
<dbReference type="RefSeq" id="WP_341416588.1">
    <property type="nucleotide sequence ID" value="NZ_JBBPCC010000010.1"/>
</dbReference>
<dbReference type="Proteomes" id="UP001469365">
    <property type="component" value="Unassembled WGS sequence"/>
</dbReference>
<dbReference type="Pfam" id="PF02517">
    <property type="entry name" value="Rce1-like"/>
    <property type="match status" value="1"/>
</dbReference>
<keyword evidence="4" id="KW-1185">Reference proteome</keyword>
<reference evidence="3 4" key="1">
    <citation type="submission" date="2024-04" db="EMBL/GenBank/DDBJ databases">
        <title>draft genome sequnece of Paenibacillus filicis.</title>
        <authorList>
            <person name="Kim D.-U."/>
        </authorList>
    </citation>
    <scope>NUCLEOTIDE SEQUENCE [LARGE SCALE GENOMIC DNA]</scope>
    <source>
        <strain evidence="3 4">KACC14197</strain>
    </source>
</reference>
<feature type="transmembrane region" description="Helical" evidence="1">
    <location>
        <begin position="209"/>
        <end position="226"/>
    </location>
</feature>
<feature type="transmembrane region" description="Helical" evidence="1">
    <location>
        <begin position="120"/>
        <end position="137"/>
    </location>
</feature>
<keyword evidence="1" id="KW-1133">Transmembrane helix</keyword>
<dbReference type="EMBL" id="JBBPCC010000010">
    <property type="protein sequence ID" value="MEK8129475.1"/>
    <property type="molecule type" value="Genomic_DNA"/>
</dbReference>
<name>A0ABU9DKU4_9BACL</name>
<feature type="transmembrane region" description="Helical" evidence="1">
    <location>
        <begin position="232"/>
        <end position="254"/>
    </location>
</feature>
<evidence type="ECO:0000256" key="1">
    <source>
        <dbReference type="SAM" id="Phobius"/>
    </source>
</evidence>
<accession>A0ABU9DKU4</accession>
<dbReference type="InterPro" id="IPR003675">
    <property type="entry name" value="Rce1/LyrA-like_dom"/>
</dbReference>
<feature type="domain" description="CAAX prenyl protease 2/Lysostaphin resistance protein A-like" evidence="2">
    <location>
        <begin position="123"/>
        <end position="221"/>
    </location>
</feature>